<proteinExistence type="predicted"/>
<evidence type="ECO:0000313" key="2">
    <source>
        <dbReference type="Proteomes" id="UP000593572"/>
    </source>
</evidence>
<dbReference type="AlphaFoldDB" id="A0A7J8LU64"/>
<reference evidence="1 2" key="1">
    <citation type="journal article" date="2019" name="Genome Biol. Evol.">
        <title>Insights into the evolution of the New World diploid cottons (Gossypium, subgenus Houzingenia) based on genome sequencing.</title>
        <authorList>
            <person name="Grover C.E."/>
            <person name="Arick M.A. 2nd"/>
            <person name="Thrash A."/>
            <person name="Conover J.L."/>
            <person name="Sanders W.S."/>
            <person name="Peterson D.G."/>
            <person name="Frelichowski J.E."/>
            <person name="Scheffler J.A."/>
            <person name="Scheffler B.E."/>
            <person name="Wendel J.F."/>
        </authorList>
    </citation>
    <scope>NUCLEOTIDE SEQUENCE [LARGE SCALE GENOMIC DNA]</scope>
    <source>
        <strain evidence="1">157</strain>
        <tissue evidence="1">Leaf</tissue>
    </source>
</reference>
<dbReference type="EMBL" id="JABEZX010000005">
    <property type="protein sequence ID" value="MBA0555995.1"/>
    <property type="molecule type" value="Genomic_DNA"/>
</dbReference>
<sequence>MLLLLFQSWTKNHFGRTPVTSQISLMLIGSYHFCQKMLKS</sequence>
<keyword evidence="2" id="KW-1185">Reference proteome</keyword>
<organism evidence="1 2">
    <name type="scientific">Gossypium lobatum</name>
    <dbReference type="NCBI Taxonomy" id="34289"/>
    <lineage>
        <taxon>Eukaryota</taxon>
        <taxon>Viridiplantae</taxon>
        <taxon>Streptophyta</taxon>
        <taxon>Embryophyta</taxon>
        <taxon>Tracheophyta</taxon>
        <taxon>Spermatophyta</taxon>
        <taxon>Magnoliopsida</taxon>
        <taxon>eudicotyledons</taxon>
        <taxon>Gunneridae</taxon>
        <taxon>Pentapetalae</taxon>
        <taxon>rosids</taxon>
        <taxon>malvids</taxon>
        <taxon>Malvales</taxon>
        <taxon>Malvaceae</taxon>
        <taxon>Malvoideae</taxon>
        <taxon>Gossypium</taxon>
    </lineage>
</organism>
<accession>A0A7J8LU64</accession>
<comment type="caution">
    <text evidence="1">The sequence shown here is derived from an EMBL/GenBank/DDBJ whole genome shotgun (WGS) entry which is preliminary data.</text>
</comment>
<dbReference type="Proteomes" id="UP000593572">
    <property type="component" value="Unassembled WGS sequence"/>
</dbReference>
<evidence type="ECO:0000313" key="1">
    <source>
        <dbReference type="EMBL" id="MBA0555995.1"/>
    </source>
</evidence>
<gene>
    <name evidence="1" type="ORF">Golob_026138</name>
</gene>
<protein>
    <submittedName>
        <fullName evidence="1">Uncharacterized protein</fullName>
    </submittedName>
</protein>
<name>A0A7J8LU64_9ROSI</name>